<organism evidence="1 2">
    <name type="scientific">Vermiconidia calcicola</name>
    <dbReference type="NCBI Taxonomy" id="1690605"/>
    <lineage>
        <taxon>Eukaryota</taxon>
        <taxon>Fungi</taxon>
        <taxon>Dikarya</taxon>
        <taxon>Ascomycota</taxon>
        <taxon>Pezizomycotina</taxon>
        <taxon>Dothideomycetes</taxon>
        <taxon>Dothideomycetidae</taxon>
        <taxon>Mycosphaerellales</taxon>
        <taxon>Extremaceae</taxon>
        <taxon>Vermiconidia</taxon>
    </lineage>
</organism>
<comment type="caution">
    <text evidence="1">The sequence shown here is derived from an EMBL/GenBank/DDBJ whole genome shotgun (WGS) entry which is preliminary data.</text>
</comment>
<dbReference type="Proteomes" id="UP001281147">
    <property type="component" value="Unassembled WGS sequence"/>
</dbReference>
<proteinExistence type="predicted"/>
<reference evidence="1" key="1">
    <citation type="submission" date="2023-07" db="EMBL/GenBank/DDBJ databases">
        <title>Black Yeasts Isolated from many extreme environments.</title>
        <authorList>
            <person name="Coleine C."/>
            <person name="Stajich J.E."/>
            <person name="Selbmann L."/>
        </authorList>
    </citation>
    <scope>NUCLEOTIDE SEQUENCE</scope>
    <source>
        <strain evidence="1">CCFEE 5714</strain>
    </source>
</reference>
<evidence type="ECO:0000313" key="2">
    <source>
        <dbReference type="Proteomes" id="UP001281147"/>
    </source>
</evidence>
<name>A0ACC3MJC9_9PEZI</name>
<keyword evidence="2" id="KW-1185">Reference proteome</keyword>
<evidence type="ECO:0000313" key="1">
    <source>
        <dbReference type="EMBL" id="KAK3695995.1"/>
    </source>
</evidence>
<accession>A0ACC3MJC9</accession>
<dbReference type="EMBL" id="JAUTXU010000249">
    <property type="protein sequence ID" value="KAK3695995.1"/>
    <property type="molecule type" value="Genomic_DNA"/>
</dbReference>
<protein>
    <submittedName>
        <fullName evidence="1">Uncharacterized protein</fullName>
    </submittedName>
</protein>
<gene>
    <name evidence="1" type="ORF">LTR37_018213</name>
</gene>
<sequence>MPSEKDSRGCTQCQRARRECPGYRVQVDVIFHDQSENVIRKAKASEARKAAVPLKSSPEVRSTLEHEGDAGVEEDDGLELVSQQRFDALFSIRPTLEERATCHFFFHYIIGIHPPADGALDNLSVLYKSNVVDETLATAVRAVSLASYANHMRSTELTDTSRYQYTRAISLTNLALSCPESAVENTTLLSVMILGMFEIIGGRSQRSVKAWLEHVRGSAALIKLRGYEQLNTLIGRRLFLQAMTGILTSCIQLMVAIPEHLMEMTRRLPDVMNLQDDWVRRSIELHLAMLEVNQLRAAIEKGTITDRHAILAQAVELDQEITSILDDPPAQWQFHYFPADDQPGSADVFYHGFAHNYSDTTVATMWNAARVMRILLNESIRDNLLKGFAVKPPLFTLPEHTAQFQLSTDVCCQLQAEILASVPHHLGYVRRTAPSWTTPGTADNWRNMEQWSNDPSVTEPCGEGPASESCSPDSDFTVSTSGTAVSSPFFYATGSSNPARATGGLNLLWPLFLAGMMEVSTDEVRQYCVRIFRHIGDDMGIRQALVLAKVVESRTWIEAWHDKSSVGVE</sequence>